<sequence length="144" mass="16607">MRSLQQWLDAYGESHQNNTNRKIHKVAVPGIYLSIVGIIWSLPVLSLGVVQINWIWFVMIPVMMFYASLSKQVLVQMLLFTLACLAVISFLALYQAPIFSLSIILFIALWILQFLGHHIEGKKPSFFDDIQFLLIGPIWVFRQK</sequence>
<reference evidence="2" key="1">
    <citation type="submission" date="2022-02" db="EMBL/GenBank/DDBJ databases">
        <title>Vibrio sp. nov, a new bacterium isolated from seawater.</title>
        <authorList>
            <person name="Yuan Y."/>
        </authorList>
    </citation>
    <scope>NUCLEOTIDE SEQUENCE</scope>
    <source>
        <strain evidence="2">ZSDZ65</strain>
    </source>
</reference>
<evidence type="ECO:0000313" key="3">
    <source>
        <dbReference type="Proteomes" id="UP001155587"/>
    </source>
</evidence>
<feature type="transmembrane region" description="Helical" evidence="1">
    <location>
        <begin position="26"/>
        <end position="42"/>
    </location>
</feature>
<name>A0A9X3CQ09_9VIBR</name>
<gene>
    <name evidence="2" type="ORF">MD535_15870</name>
</gene>
<dbReference type="PANTHER" id="PTHR28026">
    <property type="entry name" value="DUF962 DOMAIN PROTEIN (AFU_ORTHOLOGUE AFUA_8G05310)"/>
    <property type="match status" value="1"/>
</dbReference>
<feature type="transmembrane region" description="Helical" evidence="1">
    <location>
        <begin position="98"/>
        <end position="116"/>
    </location>
</feature>
<dbReference type="GO" id="GO:0046521">
    <property type="term" value="P:sphingoid catabolic process"/>
    <property type="evidence" value="ECO:0007669"/>
    <property type="project" value="TreeGrafter"/>
</dbReference>
<dbReference type="Proteomes" id="UP001155587">
    <property type="component" value="Unassembled WGS sequence"/>
</dbReference>
<dbReference type="Pfam" id="PF06127">
    <property type="entry name" value="Mpo1-like"/>
    <property type="match status" value="1"/>
</dbReference>
<comment type="caution">
    <text evidence="2">The sequence shown here is derived from an EMBL/GenBank/DDBJ whole genome shotgun (WGS) entry which is preliminary data.</text>
</comment>
<proteinExistence type="predicted"/>
<organism evidence="2 3">
    <name type="scientific">Vibrio qingdaonensis</name>
    <dbReference type="NCBI Taxonomy" id="2829491"/>
    <lineage>
        <taxon>Bacteria</taxon>
        <taxon>Pseudomonadati</taxon>
        <taxon>Pseudomonadota</taxon>
        <taxon>Gammaproteobacteria</taxon>
        <taxon>Vibrionales</taxon>
        <taxon>Vibrionaceae</taxon>
        <taxon>Vibrio</taxon>
    </lineage>
</organism>
<dbReference type="AlphaFoldDB" id="A0A9X3CQ09"/>
<evidence type="ECO:0000313" key="2">
    <source>
        <dbReference type="EMBL" id="MCW8347478.1"/>
    </source>
</evidence>
<evidence type="ECO:0000256" key="1">
    <source>
        <dbReference type="SAM" id="Phobius"/>
    </source>
</evidence>
<dbReference type="InterPro" id="IPR009305">
    <property type="entry name" value="Mpo1-like"/>
</dbReference>
<accession>A0A9X3CQ09</accession>
<protein>
    <submittedName>
        <fullName evidence="2">DUF962 domain-containing protein</fullName>
    </submittedName>
</protein>
<feature type="transmembrane region" description="Helical" evidence="1">
    <location>
        <begin position="73"/>
        <end position="92"/>
    </location>
</feature>
<keyword evidence="1" id="KW-1133">Transmembrane helix</keyword>
<keyword evidence="3" id="KW-1185">Reference proteome</keyword>
<dbReference type="EMBL" id="JAKRRY010000022">
    <property type="protein sequence ID" value="MCW8347478.1"/>
    <property type="molecule type" value="Genomic_DNA"/>
</dbReference>
<keyword evidence="1" id="KW-0472">Membrane</keyword>
<keyword evidence="1" id="KW-0812">Transmembrane</keyword>
<dbReference type="GO" id="GO:0016020">
    <property type="term" value="C:membrane"/>
    <property type="evidence" value="ECO:0007669"/>
    <property type="project" value="GOC"/>
</dbReference>
<dbReference type="RefSeq" id="WP_265676007.1">
    <property type="nucleotide sequence ID" value="NZ_JAKRRY010000022.1"/>
</dbReference>
<dbReference type="PANTHER" id="PTHR28026:SF9">
    <property type="entry name" value="2-HYDROXY-PALMITIC ACID DIOXYGENASE MPO1"/>
    <property type="match status" value="1"/>
</dbReference>